<evidence type="ECO:0000256" key="1">
    <source>
        <dbReference type="SAM" id="Phobius"/>
    </source>
</evidence>
<keyword evidence="3" id="KW-1185">Reference proteome</keyword>
<reference evidence="2 3" key="1">
    <citation type="submission" date="2018-11" db="EMBL/GenBank/DDBJ databases">
        <authorList>
            <consortium name="Pathogen Informatics"/>
        </authorList>
    </citation>
    <scope>NUCLEOTIDE SEQUENCE [LARGE SCALE GENOMIC DNA]</scope>
    <source>
        <strain>Denwood</strain>
        <strain evidence="3">Zambia</strain>
    </source>
</reference>
<keyword evidence="1" id="KW-0472">Membrane</keyword>
<sequence>MLSTEILLLVVVAVFVIEKLSLVVVAVFDKIRINLGIKCITLQLSFAPYGFQFKSNNSSNSMNTYCVSRSNERTVKY</sequence>
<proteinExistence type="predicted"/>
<dbReference type="AlphaFoldDB" id="A0A3P8EXY3"/>
<organism evidence="2 3">
    <name type="scientific">Schistosoma mattheei</name>
    <dbReference type="NCBI Taxonomy" id="31246"/>
    <lineage>
        <taxon>Eukaryota</taxon>
        <taxon>Metazoa</taxon>
        <taxon>Spiralia</taxon>
        <taxon>Lophotrochozoa</taxon>
        <taxon>Platyhelminthes</taxon>
        <taxon>Trematoda</taxon>
        <taxon>Digenea</taxon>
        <taxon>Strigeidida</taxon>
        <taxon>Schistosomatoidea</taxon>
        <taxon>Schistosomatidae</taxon>
        <taxon>Schistosoma</taxon>
    </lineage>
</organism>
<dbReference type="EMBL" id="UZAL01036012">
    <property type="protein sequence ID" value="VDP68922.1"/>
    <property type="molecule type" value="Genomic_DNA"/>
</dbReference>
<protein>
    <submittedName>
        <fullName evidence="2">Uncharacterized protein</fullName>
    </submittedName>
</protein>
<name>A0A3P8EXY3_9TREM</name>
<keyword evidence="1" id="KW-1133">Transmembrane helix</keyword>
<feature type="transmembrane region" description="Helical" evidence="1">
    <location>
        <begin position="6"/>
        <end position="28"/>
    </location>
</feature>
<accession>A0A3P8EXY3</accession>
<evidence type="ECO:0000313" key="2">
    <source>
        <dbReference type="EMBL" id="VDP68922.1"/>
    </source>
</evidence>
<evidence type="ECO:0000313" key="3">
    <source>
        <dbReference type="Proteomes" id="UP000269396"/>
    </source>
</evidence>
<dbReference type="Proteomes" id="UP000269396">
    <property type="component" value="Unassembled WGS sequence"/>
</dbReference>
<keyword evidence="1" id="KW-0812">Transmembrane</keyword>
<gene>
    <name evidence="2" type="ORF">SMTD_LOCUS15559</name>
</gene>